<feature type="transmembrane region" description="Helical" evidence="2">
    <location>
        <begin position="18"/>
        <end position="36"/>
    </location>
</feature>
<keyword evidence="2" id="KW-1133">Transmembrane helix</keyword>
<protein>
    <submittedName>
        <fullName evidence="3">Uncharacterized protein</fullName>
    </submittedName>
</protein>
<proteinExistence type="predicted"/>
<evidence type="ECO:0000313" key="4">
    <source>
        <dbReference type="Proteomes" id="UP000199180"/>
    </source>
</evidence>
<evidence type="ECO:0000313" key="3">
    <source>
        <dbReference type="EMBL" id="SET68593.1"/>
    </source>
</evidence>
<dbReference type="RefSeq" id="WP_090735196.1">
    <property type="nucleotide sequence ID" value="NZ_FOHO01000008.1"/>
</dbReference>
<dbReference type="AlphaFoldDB" id="A0A1I0GEK0"/>
<gene>
    <name evidence="3" type="ORF">SAMN04489858_10865</name>
</gene>
<evidence type="ECO:0000256" key="2">
    <source>
        <dbReference type="SAM" id="Phobius"/>
    </source>
</evidence>
<name>A0A1I0GEK0_9RHOB</name>
<organism evidence="3 4">
    <name type="scientific">Paracoccus homiensis</name>
    <dbReference type="NCBI Taxonomy" id="364199"/>
    <lineage>
        <taxon>Bacteria</taxon>
        <taxon>Pseudomonadati</taxon>
        <taxon>Pseudomonadota</taxon>
        <taxon>Alphaproteobacteria</taxon>
        <taxon>Rhodobacterales</taxon>
        <taxon>Paracoccaceae</taxon>
        <taxon>Paracoccus</taxon>
    </lineage>
</organism>
<keyword evidence="2" id="KW-0812">Transmembrane</keyword>
<dbReference type="Proteomes" id="UP000199180">
    <property type="component" value="Unassembled WGS sequence"/>
</dbReference>
<dbReference type="EMBL" id="FOHO01000008">
    <property type="protein sequence ID" value="SET68593.1"/>
    <property type="molecule type" value="Genomic_DNA"/>
</dbReference>
<feature type="compositionally biased region" description="Low complexity" evidence="1">
    <location>
        <begin position="56"/>
        <end position="79"/>
    </location>
</feature>
<feature type="region of interest" description="Disordered" evidence="1">
    <location>
        <begin position="43"/>
        <end position="90"/>
    </location>
</feature>
<dbReference type="STRING" id="364199.SAMN04489858_10865"/>
<keyword evidence="4" id="KW-1185">Reference proteome</keyword>
<sequence>MSHNDNDATRSARKHRPALIAIAVAVLAALLLYVVFPAGVDEQNEGIATTPPPEDTPITDAEGAGDAAAPTISPDAAAPVGEGGETAPAN</sequence>
<accession>A0A1I0GEK0</accession>
<evidence type="ECO:0000256" key="1">
    <source>
        <dbReference type="SAM" id="MobiDB-lite"/>
    </source>
</evidence>
<reference evidence="3 4" key="1">
    <citation type="submission" date="2016-10" db="EMBL/GenBank/DDBJ databases">
        <authorList>
            <person name="de Groot N.N."/>
        </authorList>
    </citation>
    <scope>NUCLEOTIDE SEQUENCE [LARGE SCALE GENOMIC DNA]</scope>
    <source>
        <strain evidence="3 4">DSM 17862</strain>
    </source>
</reference>
<keyword evidence="2" id="KW-0472">Membrane</keyword>